<proteinExistence type="predicted"/>
<protein>
    <submittedName>
        <fullName evidence="2">Uncharacterized protein</fullName>
    </submittedName>
</protein>
<evidence type="ECO:0000313" key="3">
    <source>
        <dbReference type="Proteomes" id="UP000004478"/>
    </source>
</evidence>
<dbReference type="AlphaFoldDB" id="K1LSV1"/>
<dbReference type="EMBL" id="AMGM01000260">
    <property type="protein sequence ID" value="EKB47179.1"/>
    <property type="molecule type" value="Genomic_DNA"/>
</dbReference>
<dbReference type="Proteomes" id="UP000004478">
    <property type="component" value="Unassembled WGS sequence"/>
</dbReference>
<evidence type="ECO:0000313" key="2">
    <source>
        <dbReference type="EMBL" id="EKB47179.1"/>
    </source>
</evidence>
<organism evidence="2 3">
    <name type="scientific">Cecembia lonarensis (strain CCUG 58316 / KCTC 22772 / LW9)</name>
    <dbReference type="NCBI Taxonomy" id="1225176"/>
    <lineage>
        <taxon>Bacteria</taxon>
        <taxon>Pseudomonadati</taxon>
        <taxon>Bacteroidota</taxon>
        <taxon>Cytophagia</taxon>
        <taxon>Cytophagales</taxon>
        <taxon>Cyclobacteriaceae</taxon>
        <taxon>Cecembia</taxon>
    </lineage>
</organism>
<name>K1LSV1_CECL9</name>
<reference evidence="2 3" key="1">
    <citation type="journal article" date="2012" name="J. Bacteriol.">
        <title>Draft Genome Sequence of Cecembia lonarensis Strain LW9T, Isolated from Lonar Lake, a Haloalkaline Lake in India.</title>
        <authorList>
            <person name="Shivaji S."/>
            <person name="Ara S."/>
            <person name="Singh A."/>
            <person name="Pinnaka A.K."/>
        </authorList>
    </citation>
    <scope>NUCLEOTIDE SEQUENCE [LARGE SCALE GENOMIC DNA]</scope>
    <source>
        <strain evidence="2 3">LW9</strain>
    </source>
</reference>
<sequence length="143" mass="16576">MYKWPKDDGNGPMKSIPQTSKSSTTKMLFNGISFLRLMFPIFWHLSQLEQKSKASLNKVGQKKPDCKTLRDVFLAPKCPPHANVWLNVRMLCCSLSGTHLLMIWSGQYLNKYGYPKRSALPWQGTSFFPEKKFHFSLHHKQDN</sequence>
<evidence type="ECO:0000256" key="1">
    <source>
        <dbReference type="SAM" id="MobiDB-lite"/>
    </source>
</evidence>
<gene>
    <name evidence="2" type="ORF">B879_04227</name>
</gene>
<accession>K1LSV1</accession>
<comment type="caution">
    <text evidence="2">The sequence shown here is derived from an EMBL/GenBank/DDBJ whole genome shotgun (WGS) entry which is preliminary data.</text>
</comment>
<feature type="region of interest" description="Disordered" evidence="1">
    <location>
        <begin position="1"/>
        <end position="21"/>
    </location>
</feature>
<keyword evidence="3" id="KW-1185">Reference proteome</keyword>